<evidence type="ECO:0000313" key="1">
    <source>
        <dbReference type="EMBL" id="MDK6029423.1"/>
    </source>
</evidence>
<proteinExistence type="predicted"/>
<protein>
    <recommendedName>
        <fullName evidence="3">MarR family transcriptional regulator</fullName>
    </recommendedName>
</protein>
<sequence length="334" mass="37830">MSIYKSVLDILSRHPDGVPQSFLYRALPVSKSYISIVLRELEERGVVYRIRIGNTYIVRLAKPFSNRFHGKKLVIGVVWSSEYLFLGHFAKLLRNVLSMDLDVKVYPNAVSATVSLALGEVDAVLSPLITQLYLYPILKSFKIVGGGASGGGFIYEVSSGVGDAVASSEMSTMDLCRAVATEKKVIDTRNVVYFSNPQQPIEIVKKKSAKYIVAWHPITHEIEKLSTKMIADCFEFEEIKHCCTLAISNSIPLETVDKIANIYRKAMNDFRKEPEKFLDWYSTTTGIEISLLKKALSIYQYNEYIDRKNIDKLLQFINIKIPHISKLEEVFVQI</sequence>
<dbReference type="AlphaFoldDB" id="A0ABD4ZBF7"/>
<dbReference type="SUPFAM" id="SSF46785">
    <property type="entry name" value="Winged helix' DNA-binding domain"/>
    <property type="match status" value="1"/>
</dbReference>
<keyword evidence="2" id="KW-1185">Reference proteome</keyword>
<gene>
    <name evidence="1" type="ORF">QPL79_08610</name>
</gene>
<evidence type="ECO:0000313" key="2">
    <source>
        <dbReference type="Proteomes" id="UP001529235"/>
    </source>
</evidence>
<accession>A0ABD4ZBF7</accession>
<dbReference type="Gene3D" id="1.10.10.10">
    <property type="entry name" value="Winged helix-like DNA-binding domain superfamily/Winged helix DNA-binding domain"/>
    <property type="match status" value="1"/>
</dbReference>
<dbReference type="RefSeq" id="WP_285274409.1">
    <property type="nucleotide sequence ID" value="NZ_JASNVW010000008.1"/>
</dbReference>
<dbReference type="Proteomes" id="UP001529235">
    <property type="component" value="Unassembled WGS sequence"/>
</dbReference>
<dbReference type="SUPFAM" id="SSF53850">
    <property type="entry name" value="Periplasmic binding protein-like II"/>
    <property type="match status" value="1"/>
</dbReference>
<dbReference type="EMBL" id="JASNVW010000008">
    <property type="protein sequence ID" value="MDK6029423.1"/>
    <property type="molecule type" value="Genomic_DNA"/>
</dbReference>
<dbReference type="InterPro" id="IPR036388">
    <property type="entry name" value="WH-like_DNA-bd_sf"/>
</dbReference>
<name>A0ABD4ZBF7_9CREN</name>
<dbReference type="InterPro" id="IPR036390">
    <property type="entry name" value="WH_DNA-bd_sf"/>
</dbReference>
<organism evidence="1 2">
    <name type="scientific">Ignisphaera cupida</name>
    <dbReference type="NCBI Taxonomy" id="3050454"/>
    <lineage>
        <taxon>Archaea</taxon>
        <taxon>Thermoproteota</taxon>
        <taxon>Thermoprotei</taxon>
        <taxon>Desulfurococcales</taxon>
        <taxon>Desulfurococcaceae</taxon>
        <taxon>Ignisphaera</taxon>
    </lineage>
</organism>
<evidence type="ECO:0008006" key="3">
    <source>
        <dbReference type="Google" id="ProtNLM"/>
    </source>
</evidence>
<comment type="caution">
    <text evidence="1">The sequence shown here is derived from an EMBL/GenBank/DDBJ whole genome shotgun (WGS) entry which is preliminary data.</text>
</comment>
<reference evidence="1 2" key="1">
    <citation type="submission" date="2023-05" db="EMBL/GenBank/DDBJ databases">
        <title>A new hyperthermophilic archaea 'Ignisphaera cupida' sp. nov. and description of the family 'Ignisphaeraceae' fam. nov.</title>
        <authorList>
            <person name="Podosokorskaya O.A."/>
            <person name="Elcheninov A.G."/>
            <person name="Klukina A."/>
            <person name="Merkel A.Y."/>
        </authorList>
    </citation>
    <scope>NUCLEOTIDE SEQUENCE [LARGE SCALE GENOMIC DNA]</scope>
    <source>
        <strain evidence="1 2">4213-co</strain>
    </source>
</reference>